<proteinExistence type="predicted"/>
<evidence type="ECO:0000256" key="1">
    <source>
        <dbReference type="ARBA" id="ARBA00023015"/>
    </source>
</evidence>
<keyword evidence="2 4" id="KW-0238">DNA-binding</keyword>
<dbReference type="PANTHER" id="PTHR30055:SF234">
    <property type="entry name" value="HTH-TYPE TRANSCRIPTIONAL REGULATOR BETI"/>
    <property type="match status" value="1"/>
</dbReference>
<dbReference type="EMBL" id="JAHFVK010000001">
    <property type="protein sequence ID" value="MBT2133046.1"/>
    <property type="molecule type" value="Genomic_DNA"/>
</dbReference>
<dbReference type="SUPFAM" id="SSF46689">
    <property type="entry name" value="Homeodomain-like"/>
    <property type="match status" value="1"/>
</dbReference>
<dbReference type="Pfam" id="PF00440">
    <property type="entry name" value="TetR_N"/>
    <property type="match status" value="1"/>
</dbReference>
<dbReference type="PROSITE" id="PS50977">
    <property type="entry name" value="HTH_TETR_2"/>
    <property type="match status" value="1"/>
</dbReference>
<feature type="DNA-binding region" description="H-T-H motif" evidence="4">
    <location>
        <begin position="32"/>
        <end position="51"/>
    </location>
</feature>
<keyword evidence="1" id="KW-0805">Transcription regulation</keyword>
<evidence type="ECO:0000259" key="5">
    <source>
        <dbReference type="PROSITE" id="PS50977"/>
    </source>
</evidence>
<comment type="caution">
    <text evidence="6">The sequence shown here is derived from an EMBL/GenBank/DDBJ whole genome shotgun (WGS) entry which is preliminary data.</text>
</comment>
<evidence type="ECO:0000256" key="2">
    <source>
        <dbReference type="ARBA" id="ARBA00023125"/>
    </source>
</evidence>
<reference evidence="6 7" key="1">
    <citation type="submission" date="2021-05" db="EMBL/GenBank/DDBJ databases">
        <title>Croceibacterium sp. LX-88 genome sequence.</title>
        <authorList>
            <person name="Luo X."/>
        </authorList>
    </citation>
    <scope>NUCLEOTIDE SEQUENCE [LARGE SCALE GENOMIC DNA]</scope>
    <source>
        <strain evidence="6 7">LX-88</strain>
    </source>
</reference>
<evidence type="ECO:0000313" key="6">
    <source>
        <dbReference type="EMBL" id="MBT2133046.1"/>
    </source>
</evidence>
<evidence type="ECO:0000313" key="7">
    <source>
        <dbReference type="Proteomes" id="UP000811255"/>
    </source>
</evidence>
<dbReference type="PRINTS" id="PR00455">
    <property type="entry name" value="HTHTETR"/>
</dbReference>
<keyword evidence="7" id="KW-1185">Reference proteome</keyword>
<sequence>MNRASPLPAAERRAAIVAVTERLLIAKGGAVSTREIAEAAGIAEGTIFRVFPTKDAIIDAIFADAFDQEAARAELAGIDCGGDLESCLVQLVTSLQRRIKRVLALIAAVGFHQPEGTDKEKFQEQRKLGYEAVAALLRPHADRLRIAPEDAARHLHGLVLAMTHPMLTDRPIGDPAAIVDIALNGIGRRPSEPETRGS</sequence>
<gene>
    <name evidence="6" type="ORF">KK137_01760</name>
</gene>
<dbReference type="Gene3D" id="1.10.357.10">
    <property type="entry name" value="Tetracycline Repressor, domain 2"/>
    <property type="match status" value="1"/>
</dbReference>
<dbReference type="PANTHER" id="PTHR30055">
    <property type="entry name" value="HTH-TYPE TRANSCRIPTIONAL REGULATOR RUTR"/>
    <property type="match status" value="1"/>
</dbReference>
<dbReference type="InterPro" id="IPR050109">
    <property type="entry name" value="HTH-type_TetR-like_transc_reg"/>
</dbReference>
<dbReference type="InterPro" id="IPR009057">
    <property type="entry name" value="Homeodomain-like_sf"/>
</dbReference>
<organism evidence="6 7">
    <name type="scientific">Croceibacterium selenioxidans</name>
    <dbReference type="NCBI Taxonomy" id="2838833"/>
    <lineage>
        <taxon>Bacteria</taxon>
        <taxon>Pseudomonadati</taxon>
        <taxon>Pseudomonadota</taxon>
        <taxon>Alphaproteobacteria</taxon>
        <taxon>Sphingomonadales</taxon>
        <taxon>Erythrobacteraceae</taxon>
        <taxon>Croceibacterium</taxon>
    </lineage>
</organism>
<protein>
    <submittedName>
        <fullName evidence="6">TetR/AcrR family transcriptional regulator</fullName>
    </submittedName>
</protein>
<keyword evidence="3" id="KW-0804">Transcription</keyword>
<feature type="domain" description="HTH tetR-type" evidence="5">
    <location>
        <begin position="10"/>
        <end position="69"/>
    </location>
</feature>
<dbReference type="Proteomes" id="UP000811255">
    <property type="component" value="Unassembled WGS sequence"/>
</dbReference>
<evidence type="ECO:0000256" key="3">
    <source>
        <dbReference type="ARBA" id="ARBA00023163"/>
    </source>
</evidence>
<accession>A0ABS5VZV0</accession>
<dbReference type="RefSeq" id="WP_214534336.1">
    <property type="nucleotide sequence ID" value="NZ_JAHFVK010000001.1"/>
</dbReference>
<evidence type="ECO:0000256" key="4">
    <source>
        <dbReference type="PROSITE-ProRule" id="PRU00335"/>
    </source>
</evidence>
<dbReference type="InterPro" id="IPR001647">
    <property type="entry name" value="HTH_TetR"/>
</dbReference>
<name>A0ABS5VZV0_9SPHN</name>